<feature type="region of interest" description="Disordered" evidence="1">
    <location>
        <begin position="21"/>
        <end position="83"/>
    </location>
</feature>
<reference evidence="2" key="1">
    <citation type="journal article" date="2019" name="Sci. Rep.">
        <title>Draft genome of Tanacetum cinerariifolium, the natural source of mosquito coil.</title>
        <authorList>
            <person name="Yamashiro T."/>
            <person name="Shiraishi A."/>
            <person name="Satake H."/>
            <person name="Nakayama K."/>
        </authorList>
    </citation>
    <scope>NUCLEOTIDE SEQUENCE</scope>
</reference>
<gene>
    <name evidence="2" type="ORF">Tci_062796</name>
</gene>
<evidence type="ECO:0000313" key="2">
    <source>
        <dbReference type="EMBL" id="GEU90818.1"/>
    </source>
</evidence>
<evidence type="ECO:0000256" key="1">
    <source>
        <dbReference type="SAM" id="MobiDB-lite"/>
    </source>
</evidence>
<feature type="compositionally biased region" description="Polar residues" evidence="1">
    <location>
        <begin position="28"/>
        <end position="39"/>
    </location>
</feature>
<dbReference type="EMBL" id="BKCJ010010268">
    <property type="protein sequence ID" value="GEU90818.1"/>
    <property type="molecule type" value="Genomic_DNA"/>
</dbReference>
<comment type="caution">
    <text evidence="2">The sequence shown here is derived from an EMBL/GenBank/DDBJ whole genome shotgun (WGS) entry which is preliminary data.</text>
</comment>
<protein>
    <submittedName>
        <fullName evidence="2">Uncharacterized protein</fullName>
    </submittedName>
</protein>
<name>A0A6L2NX31_TANCI</name>
<proteinExistence type="predicted"/>
<sequence length="83" mass="8997">MAEVLEVEEVLEVVEMDLAKGARGGRNKSANSGQQSTDVQEGDAEVAATVQDKNKVKDIQEGSNSQSAAKLVRKSKRLRQEEP</sequence>
<dbReference type="AlphaFoldDB" id="A0A6L2NX31"/>
<accession>A0A6L2NX31</accession>
<organism evidence="2">
    <name type="scientific">Tanacetum cinerariifolium</name>
    <name type="common">Dalmatian daisy</name>
    <name type="synonym">Chrysanthemum cinerariifolium</name>
    <dbReference type="NCBI Taxonomy" id="118510"/>
    <lineage>
        <taxon>Eukaryota</taxon>
        <taxon>Viridiplantae</taxon>
        <taxon>Streptophyta</taxon>
        <taxon>Embryophyta</taxon>
        <taxon>Tracheophyta</taxon>
        <taxon>Spermatophyta</taxon>
        <taxon>Magnoliopsida</taxon>
        <taxon>eudicotyledons</taxon>
        <taxon>Gunneridae</taxon>
        <taxon>Pentapetalae</taxon>
        <taxon>asterids</taxon>
        <taxon>campanulids</taxon>
        <taxon>Asterales</taxon>
        <taxon>Asteraceae</taxon>
        <taxon>Asteroideae</taxon>
        <taxon>Anthemideae</taxon>
        <taxon>Anthemidinae</taxon>
        <taxon>Tanacetum</taxon>
    </lineage>
</organism>